<name>A0A1I8B0K9_MELHA</name>
<dbReference type="AlphaFoldDB" id="A0A1I8B0K9"/>
<dbReference type="Pfam" id="PF17820">
    <property type="entry name" value="PDZ_6"/>
    <property type="match status" value="1"/>
</dbReference>
<dbReference type="InterPro" id="IPR041489">
    <property type="entry name" value="PDZ_6"/>
</dbReference>
<keyword evidence="3" id="KW-1185">Reference proteome</keyword>
<dbReference type="SMART" id="SM00228">
    <property type="entry name" value="PDZ"/>
    <property type="match status" value="2"/>
</dbReference>
<proteinExistence type="predicted"/>
<dbReference type="InterPro" id="IPR040264">
    <property type="entry name" value="T15H9.4-like"/>
</dbReference>
<dbReference type="Proteomes" id="UP000095281">
    <property type="component" value="Unplaced"/>
</dbReference>
<reference evidence="4" key="1">
    <citation type="submission" date="2016-11" db="UniProtKB">
        <authorList>
            <consortium name="WormBaseParasite"/>
        </authorList>
    </citation>
    <scope>IDENTIFICATION</scope>
</reference>
<evidence type="ECO:0000259" key="2">
    <source>
        <dbReference type="PROSITE" id="PS50106"/>
    </source>
</evidence>
<evidence type="ECO:0000256" key="1">
    <source>
        <dbReference type="SAM" id="MobiDB-lite"/>
    </source>
</evidence>
<dbReference type="InterPro" id="IPR001478">
    <property type="entry name" value="PDZ"/>
</dbReference>
<protein>
    <submittedName>
        <fullName evidence="4">PDZ domain-containing protein</fullName>
    </submittedName>
</protein>
<organism evidence="3 4">
    <name type="scientific">Meloidogyne hapla</name>
    <name type="common">Root-knot nematode worm</name>
    <dbReference type="NCBI Taxonomy" id="6305"/>
    <lineage>
        <taxon>Eukaryota</taxon>
        <taxon>Metazoa</taxon>
        <taxon>Ecdysozoa</taxon>
        <taxon>Nematoda</taxon>
        <taxon>Chromadorea</taxon>
        <taxon>Rhabditida</taxon>
        <taxon>Tylenchina</taxon>
        <taxon>Tylenchomorpha</taxon>
        <taxon>Tylenchoidea</taxon>
        <taxon>Meloidogynidae</taxon>
        <taxon>Meloidogyninae</taxon>
        <taxon>Meloidogyne</taxon>
    </lineage>
</organism>
<dbReference type="SUPFAM" id="SSF50156">
    <property type="entry name" value="PDZ domain-like"/>
    <property type="match status" value="2"/>
</dbReference>
<dbReference type="PROSITE" id="PS50106">
    <property type="entry name" value="PDZ"/>
    <property type="match status" value="1"/>
</dbReference>
<evidence type="ECO:0000313" key="4">
    <source>
        <dbReference type="WBParaSite" id="MhA1_Contig1137.frz3.gene17"/>
    </source>
</evidence>
<feature type="domain" description="PDZ" evidence="2">
    <location>
        <begin position="119"/>
        <end position="186"/>
    </location>
</feature>
<evidence type="ECO:0000313" key="3">
    <source>
        <dbReference type="Proteomes" id="UP000095281"/>
    </source>
</evidence>
<dbReference type="Gene3D" id="2.30.42.10">
    <property type="match status" value="1"/>
</dbReference>
<accession>A0A1I8B0K9</accession>
<feature type="region of interest" description="Disordered" evidence="1">
    <location>
        <begin position="247"/>
        <end position="295"/>
    </location>
</feature>
<sequence length="295" mass="33154">MAEKKGGTGQGMSKKYVEELEITVEIQDQDLGLTFFNGSSPPRVQKINLFSYFYGMLYIGDVILQVDKRVMKSTQDITEAFQLAGAESKTLRIRFRRDNYYKMQTLKLAVIRKKPSLNTLSLQIRWREDLPVGIIVEKKAGAGVIVSNVEPGSVAEGHIFPGDIILDVNNKEVGDITEAKKAIRQSIVEKRNVLLKIERDITPLKRIADPAEDVRAILSRNAGFWNRRCRLRSIEEEEGGKPKRVYHVPNVESESLPVDETGKKLVATPSRDGGTRTEEPVEAAEEEPATEEEEV</sequence>
<dbReference type="PANTHER" id="PTHR31327">
    <property type="entry name" value="SPERM MEIOSIS PDZ DOMAIN CONTAINING PROTEINS-RELATED"/>
    <property type="match status" value="1"/>
</dbReference>
<dbReference type="InterPro" id="IPR036034">
    <property type="entry name" value="PDZ_sf"/>
</dbReference>
<dbReference type="WBParaSite" id="MhA1_Contig1137.frz3.gene17">
    <property type="protein sequence ID" value="MhA1_Contig1137.frz3.gene17"/>
    <property type="gene ID" value="MhA1_Contig1137.frz3.gene17"/>
</dbReference>
<feature type="compositionally biased region" description="Acidic residues" evidence="1">
    <location>
        <begin position="280"/>
        <end position="295"/>
    </location>
</feature>